<dbReference type="EMBL" id="CP002623">
    <property type="protein sequence ID" value="AEI94778.1"/>
    <property type="molecule type" value="Genomic_DNA"/>
</dbReference>
<dbReference type="GO" id="GO:0004519">
    <property type="term" value="F:endonuclease activity"/>
    <property type="evidence" value="ECO:0007669"/>
    <property type="project" value="UniProtKB-KW"/>
</dbReference>
<comment type="similarity">
    <text evidence="6">Belongs to the Vsr family.</text>
</comment>
<dbReference type="Gene3D" id="3.40.960.10">
    <property type="entry name" value="VSR Endonuclease"/>
    <property type="match status" value="1"/>
</dbReference>
<evidence type="ECO:0000313" key="8">
    <source>
        <dbReference type="Proteomes" id="UP000001353"/>
    </source>
</evidence>
<dbReference type="HOGENOM" id="CLU_111913_1_1_5"/>
<dbReference type="OrthoDB" id="9801520at2"/>
<dbReference type="Pfam" id="PF03852">
    <property type="entry name" value="Vsr"/>
    <property type="match status" value="1"/>
</dbReference>
<dbReference type="GO" id="GO:0016787">
    <property type="term" value="F:hydrolase activity"/>
    <property type="evidence" value="ECO:0007669"/>
    <property type="project" value="UniProtKB-KW"/>
</dbReference>
<dbReference type="STRING" id="391595.RLO149_c028180"/>
<keyword evidence="2" id="KW-0255">Endonuclease</keyword>
<keyword evidence="3" id="KW-0227">DNA damage</keyword>
<reference evidence="7 8" key="1">
    <citation type="journal article" date="2011" name="BMC Genomics">
        <title>Comparative genome analysis and genome-guided physiological analysis of Roseobacter litoralis.</title>
        <authorList>
            <person name="Kalhoefer D."/>
            <person name="Thole S."/>
            <person name="Voget S."/>
            <person name="Lehmann R."/>
            <person name="Liesegang H."/>
            <person name="Wollher A."/>
            <person name="Daniel R."/>
            <person name="Simon M."/>
            <person name="Brinkhoff T."/>
        </authorList>
    </citation>
    <scope>NUCLEOTIDE SEQUENCE [LARGE SCALE GENOMIC DNA]</scope>
    <source>
        <strain evidence="8">ATCC 49566 / DSM 6996 / JCM 21268 / NBRC 15278 / OCh 149</strain>
    </source>
</reference>
<keyword evidence="4 7" id="KW-0378">Hydrolase</keyword>
<dbReference type="NCBIfam" id="TIGR00632">
    <property type="entry name" value="vsr"/>
    <property type="match status" value="1"/>
</dbReference>
<evidence type="ECO:0000313" key="7">
    <source>
        <dbReference type="EMBL" id="AEI94778.1"/>
    </source>
</evidence>
<evidence type="ECO:0000256" key="2">
    <source>
        <dbReference type="ARBA" id="ARBA00022759"/>
    </source>
</evidence>
<dbReference type="InterPro" id="IPR004603">
    <property type="entry name" value="DNA_mismatch_endonuc_vsr"/>
</dbReference>
<dbReference type="SUPFAM" id="SSF52980">
    <property type="entry name" value="Restriction endonuclease-like"/>
    <property type="match status" value="1"/>
</dbReference>
<dbReference type="EC" id="3.1.-.-" evidence="7"/>
<accession>F7ZG47</accession>
<proteinExistence type="inferred from homology"/>
<gene>
    <name evidence="7" type="primary">vsr</name>
    <name evidence="7" type="ordered locus">RLO149_c028180</name>
</gene>
<evidence type="ECO:0000256" key="1">
    <source>
        <dbReference type="ARBA" id="ARBA00022722"/>
    </source>
</evidence>
<keyword evidence="8" id="KW-1185">Reference proteome</keyword>
<name>F7ZG47_ROSLO</name>
<dbReference type="Proteomes" id="UP000001353">
    <property type="component" value="Chromosome"/>
</dbReference>
<organism evidence="7 8">
    <name type="scientific">Roseobacter litoralis (strain ATCC 49566 / DSM 6996 / JCM 21268 / NBRC 15278 / OCh 149)</name>
    <dbReference type="NCBI Taxonomy" id="391595"/>
    <lineage>
        <taxon>Bacteria</taxon>
        <taxon>Pseudomonadati</taxon>
        <taxon>Pseudomonadota</taxon>
        <taxon>Alphaproteobacteria</taxon>
        <taxon>Rhodobacterales</taxon>
        <taxon>Roseobacteraceae</taxon>
        <taxon>Roseobacter</taxon>
    </lineage>
</organism>
<dbReference type="REBASE" id="39215">
    <property type="entry name" value="V.Rli149ORF28190P"/>
</dbReference>
<sequence>MADVHTPKTRSRNMAAIRGINTKPELLIRHGLHARGFRYRLHDSKLAGRPDLVLPRYRAVVFVNGCFWHGHDCPLFKWPKTREEFWRGKIGGNVERDQRNLAALKAAGWRVGIVWECVLKGKQRLQPTKVLGLLSEWIEGDTSACSIEGRGQETTDTLA</sequence>
<dbReference type="InterPro" id="IPR011335">
    <property type="entry name" value="Restrct_endonuc-II-like"/>
</dbReference>
<dbReference type="GO" id="GO:0006298">
    <property type="term" value="P:mismatch repair"/>
    <property type="evidence" value="ECO:0007669"/>
    <property type="project" value="InterPro"/>
</dbReference>
<keyword evidence="1" id="KW-0540">Nuclease</keyword>
<evidence type="ECO:0000256" key="3">
    <source>
        <dbReference type="ARBA" id="ARBA00022763"/>
    </source>
</evidence>
<evidence type="ECO:0000256" key="5">
    <source>
        <dbReference type="ARBA" id="ARBA00023204"/>
    </source>
</evidence>
<keyword evidence="5" id="KW-0234">DNA repair</keyword>
<dbReference type="eggNOG" id="COG3727">
    <property type="taxonomic scope" value="Bacteria"/>
</dbReference>
<dbReference type="AlphaFoldDB" id="F7ZG47"/>
<evidence type="ECO:0000256" key="6">
    <source>
        <dbReference type="ARBA" id="ARBA00029466"/>
    </source>
</evidence>
<evidence type="ECO:0000256" key="4">
    <source>
        <dbReference type="ARBA" id="ARBA00022801"/>
    </source>
</evidence>
<dbReference type="CDD" id="cd00221">
    <property type="entry name" value="Vsr"/>
    <property type="match status" value="1"/>
</dbReference>
<dbReference type="KEGG" id="rli:RLO149_c028180"/>
<protein>
    <submittedName>
        <fullName evidence="7">Very short patch repair protein Vsr</fullName>
        <ecNumber evidence="7">3.1.-.-</ecNumber>
    </submittedName>
</protein>